<accession>A0ABR3XM16</accession>
<sequence>MPPKASKRTTGLNDDGSWGDSQDRPRKKTRVSIAHIDDQDENHSSQANKQFSSWVAWQTKFSEKEKTEKRQFADDFTQKLKSKQTKIQDLIATSKHEFAATEERYSKLTKAASDDYKPNSKTKSRPQTATSREEHHLFKSGQQVFKNCRDLIAVHGRAKSKASQDNDKLGLPREQWKEDVASVQELLVYGRQHGENIVECIIVPTSCNEEKSRLMTPDIQRLSETGKMAVNLYRKSTGSISESGSTWGELAKGQAGGFGRILNDLADV</sequence>
<evidence type="ECO:0000256" key="1">
    <source>
        <dbReference type="SAM" id="MobiDB-lite"/>
    </source>
</evidence>
<evidence type="ECO:0000313" key="2">
    <source>
        <dbReference type="EMBL" id="KAL1877037.1"/>
    </source>
</evidence>
<feature type="region of interest" description="Disordered" evidence="1">
    <location>
        <begin position="1"/>
        <end position="49"/>
    </location>
</feature>
<keyword evidence="3" id="KW-1185">Reference proteome</keyword>
<dbReference type="EMBL" id="JAWRVE010000015">
    <property type="protein sequence ID" value="KAL1877037.1"/>
    <property type="molecule type" value="Genomic_DNA"/>
</dbReference>
<organism evidence="2 3">
    <name type="scientific">Diaporthe australafricana</name>
    <dbReference type="NCBI Taxonomy" id="127596"/>
    <lineage>
        <taxon>Eukaryota</taxon>
        <taxon>Fungi</taxon>
        <taxon>Dikarya</taxon>
        <taxon>Ascomycota</taxon>
        <taxon>Pezizomycotina</taxon>
        <taxon>Sordariomycetes</taxon>
        <taxon>Sordariomycetidae</taxon>
        <taxon>Diaporthales</taxon>
        <taxon>Diaporthaceae</taxon>
        <taxon>Diaporthe</taxon>
    </lineage>
</organism>
<proteinExistence type="predicted"/>
<evidence type="ECO:0000313" key="3">
    <source>
        <dbReference type="Proteomes" id="UP001583177"/>
    </source>
</evidence>
<name>A0ABR3XM16_9PEZI</name>
<protein>
    <submittedName>
        <fullName evidence="2">Uncharacterized protein</fullName>
    </submittedName>
</protein>
<comment type="caution">
    <text evidence="2">The sequence shown here is derived from an EMBL/GenBank/DDBJ whole genome shotgun (WGS) entry which is preliminary data.</text>
</comment>
<gene>
    <name evidence="2" type="ORF">Daus18300_002647</name>
</gene>
<dbReference type="Proteomes" id="UP001583177">
    <property type="component" value="Unassembled WGS sequence"/>
</dbReference>
<feature type="compositionally biased region" description="Polar residues" evidence="1">
    <location>
        <begin position="119"/>
        <end position="130"/>
    </location>
</feature>
<feature type="region of interest" description="Disordered" evidence="1">
    <location>
        <begin position="110"/>
        <end position="135"/>
    </location>
</feature>
<reference evidence="2 3" key="1">
    <citation type="journal article" date="2024" name="IMA Fungus">
        <title>IMA Genome - F19 : A genome assembly and annotation guide to empower mycologists, including annotated draft genome sequences of Ceratocystis pirilliformis, Diaporthe australafricana, Fusarium ophioides, Paecilomyces lecythidis, and Sporothrix stenoceras.</title>
        <authorList>
            <person name="Aylward J."/>
            <person name="Wilson A.M."/>
            <person name="Visagie C.M."/>
            <person name="Spraker J."/>
            <person name="Barnes I."/>
            <person name="Buitendag C."/>
            <person name="Ceriani C."/>
            <person name="Del Mar Angel L."/>
            <person name="du Plessis D."/>
            <person name="Fuchs T."/>
            <person name="Gasser K."/>
            <person name="Kramer D."/>
            <person name="Li W."/>
            <person name="Munsamy K."/>
            <person name="Piso A."/>
            <person name="Price J.L."/>
            <person name="Sonnekus B."/>
            <person name="Thomas C."/>
            <person name="van der Nest A."/>
            <person name="van Dijk A."/>
            <person name="van Heerden A."/>
            <person name="van Vuuren N."/>
            <person name="Yilmaz N."/>
            <person name="Duong T.A."/>
            <person name="van der Merwe N.A."/>
            <person name="Wingfield M.J."/>
            <person name="Wingfield B.D."/>
        </authorList>
    </citation>
    <scope>NUCLEOTIDE SEQUENCE [LARGE SCALE GENOMIC DNA]</scope>
    <source>
        <strain evidence="2 3">CMW 18300</strain>
    </source>
</reference>